<keyword evidence="4" id="KW-0560">Oxidoreductase</keyword>
<dbReference type="Gene3D" id="3.40.50.720">
    <property type="entry name" value="NAD(P)-binding Rossmann-like Domain"/>
    <property type="match status" value="1"/>
</dbReference>
<reference evidence="8" key="1">
    <citation type="submission" date="2015-07" db="EMBL/GenBank/DDBJ databases">
        <authorList>
            <person name="Teixeira M.M."/>
            <person name="Souza R.C."/>
            <person name="Almeida L.G."/>
            <person name="Vicente V.A."/>
            <person name="de Hoog S."/>
            <person name="Bocca A.L."/>
            <person name="de Almeida S.R."/>
            <person name="Vasconcelos A.T."/>
            <person name="Felipe M.S."/>
        </authorList>
    </citation>
    <scope>NUCLEOTIDE SEQUENCE [LARGE SCALE GENOMIC DNA]</scope>
    <source>
        <strain evidence="8">KSF</strain>
    </source>
</reference>
<protein>
    <submittedName>
        <fullName evidence="7">Alcohol dehydrogenase</fullName>
    </submittedName>
</protein>
<evidence type="ECO:0000256" key="4">
    <source>
        <dbReference type="ARBA" id="ARBA00023002"/>
    </source>
</evidence>
<name>A0A1C1CTF1_9EURO</name>
<evidence type="ECO:0000259" key="6">
    <source>
        <dbReference type="SMART" id="SM00829"/>
    </source>
</evidence>
<dbReference type="PROSITE" id="PS00059">
    <property type="entry name" value="ADH_ZINC"/>
    <property type="match status" value="1"/>
</dbReference>
<comment type="cofactor">
    <cofactor evidence="1 5">
        <name>Zn(2+)</name>
        <dbReference type="ChEBI" id="CHEBI:29105"/>
    </cofactor>
</comment>
<dbReference type="InterPro" id="IPR036291">
    <property type="entry name" value="NAD(P)-bd_dom_sf"/>
</dbReference>
<dbReference type="VEuPathDB" id="FungiDB:G647_00984"/>
<evidence type="ECO:0000313" key="8">
    <source>
        <dbReference type="Proteomes" id="UP000094526"/>
    </source>
</evidence>
<dbReference type="InterPro" id="IPR002328">
    <property type="entry name" value="ADH_Zn_CS"/>
</dbReference>
<evidence type="ECO:0000256" key="2">
    <source>
        <dbReference type="ARBA" id="ARBA00022723"/>
    </source>
</evidence>
<dbReference type="InterPro" id="IPR013149">
    <property type="entry name" value="ADH-like_C"/>
</dbReference>
<proteinExistence type="inferred from homology"/>
<dbReference type="Pfam" id="PF00107">
    <property type="entry name" value="ADH_zinc_N"/>
    <property type="match status" value="1"/>
</dbReference>
<keyword evidence="8" id="KW-1185">Reference proteome</keyword>
<comment type="similarity">
    <text evidence="5">Belongs to the zinc-containing alcohol dehydrogenase family.</text>
</comment>
<comment type="caution">
    <text evidence="7">The sequence shown here is derived from an EMBL/GenBank/DDBJ whole genome shotgun (WGS) entry which is preliminary data.</text>
</comment>
<sequence length="388" mass="41739">MDAVVFKGPYDIQVERRPKPSIQGTADAVVKVEVAGICGSELHPYRGVQKTATGHVMGHEFVGVIEAVGSEVRELKAGQRVICIFSTAWYASHILPWRFGQGQILIQKGSGSCWFCRYGFTNRCEKALAIGTQQSDGGQAEYVRVPDAEGTLVQVPLDVSPDLLVLMSDIFPTGYYAATRALDLFHLSSGKRSDQSISPSLQFRPQPLSEAVFVCIGCGPVGLCAILTAVARGVGTVFVVDSVDDRLNEAAKLGGIPLKLGIDDVHDRILQATNGRGADAVIEAVGNSSALQSAFEYLRPAGSISSIGFHHSPIPFTATQAYQKNVSMSFGRAPVRAVFEDALALLRANQDKLQSFITHRLPLSSAAQGYELFDKQMARKVLLTVSSP</sequence>
<dbReference type="PANTHER" id="PTHR42813">
    <property type="entry name" value="ZINC-TYPE ALCOHOL DEHYDROGENASE-LIKE"/>
    <property type="match status" value="1"/>
</dbReference>
<accession>A0A1C1CTF1</accession>
<evidence type="ECO:0000256" key="1">
    <source>
        <dbReference type="ARBA" id="ARBA00001947"/>
    </source>
</evidence>
<keyword evidence="3 5" id="KW-0862">Zinc</keyword>
<dbReference type="SUPFAM" id="SSF51735">
    <property type="entry name" value="NAD(P)-binding Rossmann-fold domains"/>
    <property type="match status" value="1"/>
</dbReference>
<organism evidence="7 8">
    <name type="scientific">Cladophialophora carrionii</name>
    <dbReference type="NCBI Taxonomy" id="86049"/>
    <lineage>
        <taxon>Eukaryota</taxon>
        <taxon>Fungi</taxon>
        <taxon>Dikarya</taxon>
        <taxon>Ascomycota</taxon>
        <taxon>Pezizomycotina</taxon>
        <taxon>Eurotiomycetes</taxon>
        <taxon>Chaetothyriomycetidae</taxon>
        <taxon>Chaetothyriales</taxon>
        <taxon>Herpotrichiellaceae</taxon>
        <taxon>Cladophialophora</taxon>
    </lineage>
</organism>
<dbReference type="GO" id="GO:0008270">
    <property type="term" value="F:zinc ion binding"/>
    <property type="evidence" value="ECO:0007669"/>
    <property type="project" value="InterPro"/>
</dbReference>
<keyword evidence="2 5" id="KW-0479">Metal-binding</keyword>
<evidence type="ECO:0000256" key="3">
    <source>
        <dbReference type="ARBA" id="ARBA00022833"/>
    </source>
</evidence>
<dbReference type="Proteomes" id="UP000094526">
    <property type="component" value="Unassembled WGS sequence"/>
</dbReference>
<dbReference type="InterPro" id="IPR011032">
    <property type="entry name" value="GroES-like_sf"/>
</dbReference>
<gene>
    <name evidence="7" type="ORF">CLCR_08608</name>
</gene>
<dbReference type="VEuPathDB" id="FungiDB:CLCR_08608"/>
<dbReference type="InterPro" id="IPR020843">
    <property type="entry name" value="ER"/>
</dbReference>
<dbReference type="PANTHER" id="PTHR42813:SF2">
    <property type="entry name" value="DEHYDROGENASE, ZINC-CONTAINING, PUTATIVE (AFU_ORTHOLOGUE AFUA_2G02810)-RELATED"/>
    <property type="match status" value="1"/>
</dbReference>
<dbReference type="Pfam" id="PF08240">
    <property type="entry name" value="ADH_N"/>
    <property type="match status" value="1"/>
</dbReference>
<dbReference type="AlphaFoldDB" id="A0A1C1CTF1"/>
<dbReference type="GO" id="GO:0016491">
    <property type="term" value="F:oxidoreductase activity"/>
    <property type="evidence" value="ECO:0007669"/>
    <property type="project" value="UniProtKB-KW"/>
</dbReference>
<evidence type="ECO:0000256" key="5">
    <source>
        <dbReference type="RuleBase" id="RU361277"/>
    </source>
</evidence>
<feature type="domain" description="Enoyl reductase (ER)" evidence="6">
    <location>
        <begin position="8"/>
        <end position="383"/>
    </location>
</feature>
<evidence type="ECO:0000313" key="7">
    <source>
        <dbReference type="EMBL" id="OCT51771.1"/>
    </source>
</evidence>
<dbReference type="EMBL" id="LGRB01000009">
    <property type="protein sequence ID" value="OCT51771.1"/>
    <property type="molecule type" value="Genomic_DNA"/>
</dbReference>
<dbReference type="SMART" id="SM00829">
    <property type="entry name" value="PKS_ER"/>
    <property type="match status" value="1"/>
</dbReference>
<dbReference type="OrthoDB" id="442947at2759"/>
<dbReference type="STRING" id="86049.A0A1C1CTF1"/>
<dbReference type="InterPro" id="IPR013154">
    <property type="entry name" value="ADH-like_N"/>
</dbReference>
<dbReference type="SUPFAM" id="SSF50129">
    <property type="entry name" value="GroES-like"/>
    <property type="match status" value="1"/>
</dbReference>
<dbReference type="Gene3D" id="3.90.180.10">
    <property type="entry name" value="Medium-chain alcohol dehydrogenases, catalytic domain"/>
    <property type="match status" value="2"/>
</dbReference>